<comment type="function">
    <text evidence="1 10">Promotes plant cell differentiation, organogenesis and somatic embryogenesis as well as cell proliferation.</text>
</comment>
<evidence type="ECO:0000256" key="5">
    <source>
        <dbReference type="ARBA" id="ARBA00022525"/>
    </source>
</evidence>
<dbReference type="PANTHER" id="PTHR33285:SF55">
    <property type="entry name" value="PHYTOSULFOKINES 3"/>
    <property type="match status" value="1"/>
</dbReference>
<evidence type="ECO:0000256" key="3">
    <source>
        <dbReference type="ARBA" id="ARBA00010781"/>
    </source>
</evidence>
<sequence length="79" mass="8956">MMSKRVTLALILSLLLFVSLAKAIRPEPAELNKRSHEGPEEKFEAVNEDDCNGTEEEACILRRTLVAHTDYIYTQGKHN</sequence>
<evidence type="ECO:0000256" key="8">
    <source>
        <dbReference type="ARBA" id="ARBA00022782"/>
    </source>
</evidence>
<dbReference type="InterPro" id="IPR009438">
    <property type="entry name" value="Phytosulfokine"/>
</dbReference>
<evidence type="ECO:0000313" key="12">
    <source>
        <dbReference type="EMBL" id="KAJ4812450.1"/>
    </source>
</evidence>
<gene>
    <name evidence="12" type="ORF">LUZ62_025016</name>
</gene>
<comment type="PTM">
    <text evidence="10">Sulfation is important for activity and for the binding to a putative membrane receptor.</text>
</comment>
<dbReference type="Proteomes" id="UP001140206">
    <property type="component" value="Chromosome 1"/>
</dbReference>
<comment type="PTM">
    <text evidence="10">PSK-alpha is produced by endopeptidase digestion. PSK-beta is produced from PSK-alpha by exopeptidase digestion.</text>
</comment>
<keyword evidence="13" id="KW-1185">Reference proteome</keyword>
<organism evidence="12 13">
    <name type="scientific">Rhynchospora pubera</name>
    <dbReference type="NCBI Taxonomy" id="906938"/>
    <lineage>
        <taxon>Eukaryota</taxon>
        <taxon>Viridiplantae</taxon>
        <taxon>Streptophyta</taxon>
        <taxon>Embryophyta</taxon>
        <taxon>Tracheophyta</taxon>
        <taxon>Spermatophyta</taxon>
        <taxon>Magnoliopsida</taxon>
        <taxon>Liliopsida</taxon>
        <taxon>Poales</taxon>
        <taxon>Cyperaceae</taxon>
        <taxon>Cyperoideae</taxon>
        <taxon>Rhynchosporeae</taxon>
        <taxon>Rhynchospora</taxon>
    </lineage>
</organism>
<feature type="compositionally biased region" description="Basic and acidic residues" evidence="11">
    <location>
        <begin position="28"/>
        <end position="45"/>
    </location>
</feature>
<evidence type="ECO:0000256" key="7">
    <source>
        <dbReference type="ARBA" id="ARBA00022729"/>
    </source>
</evidence>
<keyword evidence="9 10" id="KW-0339">Growth factor</keyword>
<evidence type="ECO:0000256" key="9">
    <source>
        <dbReference type="ARBA" id="ARBA00023030"/>
    </source>
</evidence>
<keyword evidence="7 10" id="KW-0732">Signal</keyword>
<evidence type="ECO:0000313" key="13">
    <source>
        <dbReference type="Proteomes" id="UP001140206"/>
    </source>
</evidence>
<accession>A0AAV8H3J9</accession>
<comment type="subcellular location">
    <subcellularLocation>
        <location evidence="2 10">Secreted</location>
    </subcellularLocation>
</comment>
<keyword evidence="8 10" id="KW-0221">Differentiation</keyword>
<evidence type="ECO:0000256" key="11">
    <source>
        <dbReference type="SAM" id="MobiDB-lite"/>
    </source>
</evidence>
<feature type="region of interest" description="Disordered" evidence="11">
    <location>
        <begin position="28"/>
        <end position="49"/>
    </location>
</feature>
<dbReference type="Pfam" id="PF06404">
    <property type="entry name" value="PSK"/>
    <property type="match status" value="1"/>
</dbReference>
<comment type="similarity">
    <text evidence="3 10">Belongs to the phytosulfokine family.</text>
</comment>
<evidence type="ECO:0000256" key="6">
    <source>
        <dbReference type="ARBA" id="ARBA00022641"/>
    </source>
</evidence>
<feature type="chain" id="PRO_5043091004" description="Phytosulfokine" evidence="10">
    <location>
        <begin position="24"/>
        <end position="79"/>
    </location>
</feature>
<evidence type="ECO:0000256" key="2">
    <source>
        <dbReference type="ARBA" id="ARBA00004613"/>
    </source>
</evidence>
<feature type="signal peptide" evidence="10">
    <location>
        <begin position="1"/>
        <end position="23"/>
    </location>
</feature>
<dbReference type="GO" id="GO:0030154">
    <property type="term" value="P:cell differentiation"/>
    <property type="evidence" value="ECO:0007669"/>
    <property type="project" value="UniProtKB-UniRule"/>
</dbReference>
<protein>
    <recommendedName>
        <fullName evidence="10">Phytosulfokine</fullName>
    </recommendedName>
    <component>
        <recommendedName>
            <fullName evidence="10">Phytosulfokine-alpha</fullName>
            <shortName evidence="10">PSK-alpha</shortName>
            <shortName evidence="10">Phytosulfokine-a</shortName>
        </recommendedName>
    </component>
    <component>
        <recommendedName>
            <fullName evidence="10">Phytosulfokine-beta</fullName>
            <shortName evidence="10">PSK-beta</shortName>
            <shortName evidence="10">Phytosulfokine-b</shortName>
        </recommendedName>
    </component>
</protein>
<dbReference type="AlphaFoldDB" id="A0AAV8H3J9"/>
<keyword evidence="6 10" id="KW-0765">Sulfation</keyword>
<name>A0AAV8H3J9_9POAL</name>
<dbReference type="EMBL" id="JAMFTS010000001">
    <property type="protein sequence ID" value="KAJ4812450.1"/>
    <property type="molecule type" value="Genomic_DNA"/>
</dbReference>
<proteinExistence type="inferred from homology"/>
<dbReference type="PANTHER" id="PTHR33285">
    <property type="entry name" value="PHYTOSULFOKINES 3"/>
    <property type="match status" value="1"/>
</dbReference>
<evidence type="ECO:0000256" key="4">
    <source>
        <dbReference type="ARBA" id="ARBA00022473"/>
    </source>
</evidence>
<reference evidence="12" key="1">
    <citation type="submission" date="2022-08" db="EMBL/GenBank/DDBJ databases">
        <authorList>
            <person name="Marques A."/>
        </authorList>
    </citation>
    <scope>NUCLEOTIDE SEQUENCE</scope>
    <source>
        <strain evidence="12">RhyPub2mFocal</strain>
        <tissue evidence="12">Leaves</tissue>
    </source>
</reference>
<comment type="caution">
    <text evidence="12">The sequence shown here is derived from an EMBL/GenBank/DDBJ whole genome shotgun (WGS) entry which is preliminary data.</text>
</comment>
<dbReference type="GO" id="GO:0005576">
    <property type="term" value="C:extracellular region"/>
    <property type="evidence" value="ECO:0007669"/>
    <property type="project" value="UniProtKB-SubCell"/>
</dbReference>
<evidence type="ECO:0000256" key="1">
    <source>
        <dbReference type="ARBA" id="ARBA00003158"/>
    </source>
</evidence>
<dbReference type="GO" id="GO:0008083">
    <property type="term" value="F:growth factor activity"/>
    <property type="evidence" value="ECO:0007669"/>
    <property type="project" value="UniProtKB-UniRule"/>
</dbReference>
<evidence type="ECO:0000256" key="10">
    <source>
        <dbReference type="RuleBase" id="RU368031"/>
    </source>
</evidence>
<keyword evidence="5 10" id="KW-0964">Secreted</keyword>
<dbReference type="GO" id="GO:0008283">
    <property type="term" value="P:cell population proliferation"/>
    <property type="evidence" value="ECO:0007669"/>
    <property type="project" value="UniProtKB-UniRule"/>
</dbReference>
<keyword evidence="4 10" id="KW-0217">Developmental protein</keyword>